<dbReference type="Proteomes" id="UP000249393">
    <property type="component" value="Unassembled WGS sequence"/>
</dbReference>
<dbReference type="AlphaFoldDB" id="A0A2W5XCM1"/>
<evidence type="ECO:0000313" key="2">
    <source>
        <dbReference type="Proteomes" id="UP000249393"/>
    </source>
</evidence>
<organism evidence="1 2">
    <name type="scientific">Caulobacter segnis</name>
    <dbReference type="NCBI Taxonomy" id="88688"/>
    <lineage>
        <taxon>Bacteria</taxon>
        <taxon>Pseudomonadati</taxon>
        <taxon>Pseudomonadota</taxon>
        <taxon>Alphaproteobacteria</taxon>
        <taxon>Caulobacterales</taxon>
        <taxon>Caulobacteraceae</taxon>
        <taxon>Caulobacter</taxon>
    </lineage>
</organism>
<evidence type="ECO:0000313" key="1">
    <source>
        <dbReference type="EMBL" id="PZR35151.1"/>
    </source>
</evidence>
<accession>A0A2W5XCM1</accession>
<dbReference type="InterPro" id="IPR011660">
    <property type="entry name" value="VapB-like"/>
</dbReference>
<sequence length="89" mass="9654">MGIFIKNPETEKLVREIATLRGTTITSTIDALAREALARERQTPKRLSVAELQALTDRVVTPAARAGLLAPITKTDFDEINDLPGLPTA</sequence>
<dbReference type="EMBL" id="QFQZ01000018">
    <property type="protein sequence ID" value="PZR35151.1"/>
    <property type="molecule type" value="Genomic_DNA"/>
</dbReference>
<dbReference type="RefSeq" id="WP_304276314.1">
    <property type="nucleotide sequence ID" value="NZ_QFQZ01000018.1"/>
</dbReference>
<dbReference type="Pfam" id="PF07704">
    <property type="entry name" value="PSK_trans_fac"/>
    <property type="match status" value="1"/>
</dbReference>
<proteinExistence type="predicted"/>
<gene>
    <name evidence="1" type="ORF">DI526_07855</name>
</gene>
<comment type="caution">
    <text evidence="1">The sequence shown here is derived from an EMBL/GenBank/DDBJ whole genome shotgun (WGS) entry which is preliminary data.</text>
</comment>
<reference evidence="1 2" key="1">
    <citation type="submission" date="2017-08" db="EMBL/GenBank/DDBJ databases">
        <title>Infants hospitalized years apart are colonized by the same room-sourced microbial strains.</title>
        <authorList>
            <person name="Brooks B."/>
            <person name="Olm M.R."/>
            <person name="Firek B.A."/>
            <person name="Baker R."/>
            <person name="Thomas B.C."/>
            <person name="Morowitz M.J."/>
            <person name="Banfield J.F."/>
        </authorList>
    </citation>
    <scope>NUCLEOTIDE SEQUENCE [LARGE SCALE GENOMIC DNA]</scope>
    <source>
        <strain evidence="1">S2_003_000_R2_4</strain>
    </source>
</reference>
<protein>
    <submittedName>
        <fullName evidence="1">Transcription factor</fullName>
    </submittedName>
</protein>
<name>A0A2W5XCM1_9CAUL</name>